<dbReference type="EMBL" id="CAJOBE010002609">
    <property type="protein sequence ID" value="CAF3833012.1"/>
    <property type="molecule type" value="Genomic_DNA"/>
</dbReference>
<dbReference type="AlphaFoldDB" id="A0A814SAA4"/>
<dbReference type="PROSITE" id="PS51417">
    <property type="entry name" value="ARF"/>
    <property type="match status" value="1"/>
</dbReference>
<protein>
    <submittedName>
        <fullName evidence="5">Uncharacterized protein</fullName>
    </submittedName>
</protein>
<dbReference type="SUPFAM" id="SSF52540">
    <property type="entry name" value="P-loop containing nucleoside triphosphate hydrolases"/>
    <property type="match status" value="1"/>
</dbReference>
<organism evidence="5 7">
    <name type="scientific">Rotaria sordida</name>
    <dbReference type="NCBI Taxonomy" id="392033"/>
    <lineage>
        <taxon>Eukaryota</taxon>
        <taxon>Metazoa</taxon>
        <taxon>Spiralia</taxon>
        <taxon>Gnathifera</taxon>
        <taxon>Rotifera</taxon>
        <taxon>Eurotatoria</taxon>
        <taxon>Bdelloidea</taxon>
        <taxon>Philodinida</taxon>
        <taxon>Philodinidae</taxon>
        <taxon>Rotaria</taxon>
    </lineage>
</organism>
<dbReference type="SMART" id="SM00177">
    <property type="entry name" value="ARF"/>
    <property type="match status" value="1"/>
</dbReference>
<keyword evidence="4" id="KW-0460">Magnesium</keyword>
<dbReference type="Proteomes" id="UP000663889">
    <property type="component" value="Unassembled WGS sequence"/>
</dbReference>
<dbReference type="Proteomes" id="UP000663874">
    <property type="component" value="Unassembled WGS sequence"/>
</dbReference>
<evidence type="ECO:0000256" key="3">
    <source>
        <dbReference type="PIRSR" id="PIRSR606689-1"/>
    </source>
</evidence>
<dbReference type="Pfam" id="PF00025">
    <property type="entry name" value="Arf"/>
    <property type="match status" value="1"/>
</dbReference>
<reference evidence="5" key="1">
    <citation type="submission" date="2021-02" db="EMBL/GenBank/DDBJ databases">
        <authorList>
            <person name="Nowell W R."/>
        </authorList>
    </citation>
    <scope>NUCLEOTIDE SEQUENCE</scope>
</reference>
<gene>
    <name evidence="6" type="ORF">FNK824_LOCUS16869</name>
    <name evidence="5" type="ORF">SEV965_LOCUS18068</name>
</gene>
<comment type="caution">
    <text evidence="5">The sequence shown here is derived from an EMBL/GenBank/DDBJ whole genome shotgun (WGS) entry which is preliminary data.</text>
</comment>
<evidence type="ECO:0000313" key="6">
    <source>
        <dbReference type="EMBL" id="CAF3833012.1"/>
    </source>
</evidence>
<dbReference type="GO" id="GO:0003924">
    <property type="term" value="F:GTPase activity"/>
    <property type="evidence" value="ECO:0007669"/>
    <property type="project" value="InterPro"/>
</dbReference>
<dbReference type="InterPro" id="IPR024156">
    <property type="entry name" value="Small_GTPase_ARF"/>
</dbReference>
<dbReference type="PANTHER" id="PTHR11711">
    <property type="entry name" value="ADP RIBOSYLATION FACTOR-RELATED"/>
    <property type="match status" value="1"/>
</dbReference>
<keyword evidence="1 3" id="KW-0547">Nucleotide-binding</keyword>
<proteinExistence type="predicted"/>
<evidence type="ECO:0000313" key="5">
    <source>
        <dbReference type="EMBL" id="CAF1143670.1"/>
    </source>
</evidence>
<dbReference type="EMBL" id="CAJNOU010001061">
    <property type="protein sequence ID" value="CAF1143670.1"/>
    <property type="molecule type" value="Genomic_DNA"/>
</dbReference>
<feature type="binding site" evidence="4">
    <location>
        <position position="74"/>
    </location>
    <ligand>
        <name>Mg(2+)</name>
        <dbReference type="ChEBI" id="CHEBI:18420"/>
    </ligand>
</feature>
<dbReference type="InterPro" id="IPR006689">
    <property type="entry name" value="Small_GTPase_ARF/SAR"/>
</dbReference>
<evidence type="ECO:0000256" key="1">
    <source>
        <dbReference type="ARBA" id="ARBA00022741"/>
    </source>
</evidence>
<keyword evidence="4" id="KW-0479">Metal-binding</keyword>
<evidence type="ECO:0000313" key="7">
    <source>
        <dbReference type="Proteomes" id="UP000663889"/>
    </source>
</evidence>
<feature type="binding site" evidence="3">
    <location>
        <position position="127"/>
    </location>
    <ligand>
        <name>GTP</name>
        <dbReference type="ChEBI" id="CHEBI:37565"/>
    </ligand>
</feature>
<keyword evidence="2 3" id="KW-0342">GTP-binding</keyword>
<dbReference type="Gene3D" id="3.40.50.300">
    <property type="entry name" value="P-loop containing nucleotide triphosphate hydrolases"/>
    <property type="match status" value="1"/>
</dbReference>
<dbReference type="GO" id="GO:0005525">
    <property type="term" value="F:GTP binding"/>
    <property type="evidence" value="ECO:0007669"/>
    <property type="project" value="UniProtKB-KW"/>
</dbReference>
<accession>A0A814SAA4</accession>
<evidence type="ECO:0000256" key="2">
    <source>
        <dbReference type="ARBA" id="ARBA00023134"/>
    </source>
</evidence>
<sequence>MGSINSKSSHENNCSNTLQIKHYNRFSSLSRLQSLLSSCHHQRDDNDFQCFNNKERSCSKKKVLILGLDGVGKTELFTRLICYDKKRLKIDSLPRPTIGYNVETIKLRCHHLYHRQYHKITLWDCGGQSSVRSLWSYHYSNTSLLLWLINIYDRSRLDTNLHLLSQILTNPIFYRVPVLIVLYNSSLDQNNQEKSDENTNQDLLTNLEISFRFLATLSTSRASTFKWQVIDITLDENDSQRDFKKIQQSFRELMEL</sequence>
<dbReference type="GO" id="GO:0046872">
    <property type="term" value="F:metal ion binding"/>
    <property type="evidence" value="ECO:0007669"/>
    <property type="project" value="UniProtKB-KW"/>
</dbReference>
<dbReference type="InterPro" id="IPR027417">
    <property type="entry name" value="P-loop_NTPase"/>
</dbReference>
<feature type="binding site" evidence="3">
    <location>
        <begin position="67"/>
        <end position="74"/>
    </location>
    <ligand>
        <name>GTP</name>
        <dbReference type="ChEBI" id="CHEBI:37565"/>
    </ligand>
</feature>
<evidence type="ECO:0000256" key="4">
    <source>
        <dbReference type="PIRSR" id="PIRSR606689-2"/>
    </source>
</evidence>
<feature type="binding site" evidence="4">
    <location>
        <position position="97"/>
    </location>
    <ligand>
        <name>Mg(2+)</name>
        <dbReference type="ChEBI" id="CHEBI:18420"/>
    </ligand>
</feature>
<name>A0A814SAA4_9BILA</name>